<dbReference type="InterPro" id="IPR017972">
    <property type="entry name" value="Cyt_P450_CS"/>
</dbReference>
<keyword evidence="3 7" id="KW-0479">Metal-binding</keyword>
<dbReference type="InterPro" id="IPR036396">
    <property type="entry name" value="Cyt_P450_sf"/>
</dbReference>
<comment type="caution">
    <text evidence="9">The sequence shown here is derived from an EMBL/GenBank/DDBJ whole genome shotgun (WGS) entry which is preliminary data.</text>
</comment>
<dbReference type="PRINTS" id="PR00385">
    <property type="entry name" value="P450"/>
</dbReference>
<keyword evidence="12" id="KW-1185">Reference proteome</keyword>
<dbReference type="InterPro" id="IPR002401">
    <property type="entry name" value="Cyt_P450_E_grp-I"/>
</dbReference>
<comment type="similarity">
    <text evidence="1 8">Belongs to the cytochrome P450 family.</text>
</comment>
<dbReference type="EMBL" id="CAJNOH010001787">
    <property type="protein sequence ID" value="CAF1250382.1"/>
    <property type="molecule type" value="Genomic_DNA"/>
</dbReference>
<dbReference type="Gene3D" id="1.10.630.10">
    <property type="entry name" value="Cytochrome P450"/>
    <property type="match status" value="1"/>
</dbReference>
<keyword evidence="5 7" id="KW-0408">Iron</keyword>
<evidence type="ECO:0000313" key="11">
    <source>
        <dbReference type="Proteomes" id="UP000663854"/>
    </source>
</evidence>
<name>A0A814ZZF2_9BILA</name>
<dbReference type="GO" id="GO:0005506">
    <property type="term" value="F:iron ion binding"/>
    <property type="evidence" value="ECO:0007669"/>
    <property type="project" value="InterPro"/>
</dbReference>
<evidence type="ECO:0000256" key="7">
    <source>
        <dbReference type="PIRSR" id="PIRSR602401-1"/>
    </source>
</evidence>
<dbReference type="PANTHER" id="PTHR24291">
    <property type="entry name" value="CYTOCHROME P450 FAMILY 4"/>
    <property type="match status" value="1"/>
</dbReference>
<protein>
    <recommendedName>
        <fullName evidence="13">Cytochrome P450</fullName>
    </recommendedName>
</protein>
<dbReference type="PROSITE" id="PS00086">
    <property type="entry name" value="CYTOCHROME_P450"/>
    <property type="match status" value="1"/>
</dbReference>
<evidence type="ECO:0000256" key="8">
    <source>
        <dbReference type="RuleBase" id="RU000461"/>
    </source>
</evidence>
<dbReference type="Pfam" id="PF00067">
    <property type="entry name" value="p450"/>
    <property type="match status" value="1"/>
</dbReference>
<dbReference type="SUPFAM" id="SSF48264">
    <property type="entry name" value="Cytochrome P450"/>
    <property type="match status" value="1"/>
</dbReference>
<reference evidence="9" key="1">
    <citation type="submission" date="2021-02" db="EMBL/GenBank/DDBJ databases">
        <authorList>
            <person name="Nowell W R."/>
        </authorList>
    </citation>
    <scope>NUCLEOTIDE SEQUENCE</scope>
</reference>
<keyword evidence="2 7" id="KW-0349">Heme</keyword>
<dbReference type="CDD" id="cd00302">
    <property type="entry name" value="cytochrome_P450"/>
    <property type="match status" value="1"/>
</dbReference>
<comment type="cofactor">
    <cofactor evidence="7">
        <name>heme</name>
        <dbReference type="ChEBI" id="CHEBI:30413"/>
    </cofactor>
</comment>
<evidence type="ECO:0000256" key="4">
    <source>
        <dbReference type="ARBA" id="ARBA00023002"/>
    </source>
</evidence>
<proteinExistence type="inferred from homology"/>
<dbReference type="AlphaFoldDB" id="A0A814ZZF2"/>
<evidence type="ECO:0000256" key="2">
    <source>
        <dbReference type="ARBA" id="ARBA00022617"/>
    </source>
</evidence>
<dbReference type="InterPro" id="IPR050196">
    <property type="entry name" value="Cytochrome_P450_Monoox"/>
</dbReference>
<dbReference type="GO" id="GO:0020037">
    <property type="term" value="F:heme binding"/>
    <property type="evidence" value="ECO:0007669"/>
    <property type="project" value="InterPro"/>
</dbReference>
<dbReference type="PANTHER" id="PTHR24291:SF50">
    <property type="entry name" value="BIFUNCTIONAL ALBAFLAVENONE MONOOXYGENASE_TERPENE SYNTHASE"/>
    <property type="match status" value="1"/>
</dbReference>
<evidence type="ECO:0000313" key="12">
    <source>
        <dbReference type="Proteomes" id="UP000663870"/>
    </source>
</evidence>
<accession>A0A814ZZF2</accession>
<feature type="binding site" description="axial binding residue" evidence="7">
    <location>
        <position position="471"/>
    </location>
    <ligand>
        <name>heme</name>
        <dbReference type="ChEBI" id="CHEBI:30413"/>
    </ligand>
    <ligandPart>
        <name>Fe</name>
        <dbReference type="ChEBI" id="CHEBI:18248"/>
    </ligandPart>
</feature>
<dbReference type="Proteomes" id="UP000663854">
    <property type="component" value="Unassembled WGS sequence"/>
</dbReference>
<keyword evidence="4 8" id="KW-0560">Oxidoreductase</keyword>
<gene>
    <name evidence="10" type="ORF">JXQ802_LOCUS42298</name>
    <name evidence="9" type="ORF">PYM288_LOCUS27351</name>
</gene>
<keyword evidence="6 8" id="KW-0503">Monooxygenase</keyword>
<evidence type="ECO:0000313" key="10">
    <source>
        <dbReference type="EMBL" id="CAF1531867.1"/>
    </source>
</evidence>
<sequence>MFLTTLLCSIPIIISTIYLYIKWKYYTLRGPVPGLKPELLFGNLRQLGIIGPNRQLIDTYDRAAEKLQKQFGDIFQFWMGTFHSYVFCRPEHAAQIYEDRHIFDRGEIHKETFGLLGENIFIALKGLKYKRHAKAILPMLKRNKFISQISNIIGCVDQLIQIWKIRYENKDDVICTCIWSDNQHMMLDMFTFLTFDYDLGNLKYLAKVATDVTSNEKYQPSDFGRALLIWTDRVKLVTSNGMPLIVNYYLLKFDRKYQNALKIIDNHVEQIIKKYQMEMNPNDKSVNLVSSLVSSLQKDESLERTKSEAEKRGITKKELSDEVLAMILGGFDTTSSILSWFIYFVSKHPEVQQKMKEELKQHNITQDTSLNDLHLLDKCVYIDCVIKETLRMVPLLVGSFRTVTEDVTVDGVHIRKGETVLSAFSLMQRDPRYWKLDPTQFIPERFFGPDAPDANHHPWAFAAFGGGHRTCIGQDLARLELKLIVVRFMSFVTFIDAPGNNGGRCQGMVVTPKEVAVYIKFD</sequence>
<evidence type="ECO:0008006" key="13">
    <source>
        <dbReference type="Google" id="ProtNLM"/>
    </source>
</evidence>
<evidence type="ECO:0000256" key="1">
    <source>
        <dbReference type="ARBA" id="ARBA00010617"/>
    </source>
</evidence>
<dbReference type="GO" id="GO:0004497">
    <property type="term" value="F:monooxygenase activity"/>
    <property type="evidence" value="ECO:0007669"/>
    <property type="project" value="UniProtKB-KW"/>
</dbReference>
<evidence type="ECO:0000313" key="9">
    <source>
        <dbReference type="EMBL" id="CAF1250382.1"/>
    </source>
</evidence>
<dbReference type="InterPro" id="IPR001128">
    <property type="entry name" value="Cyt_P450"/>
</dbReference>
<dbReference type="PRINTS" id="PR00463">
    <property type="entry name" value="EP450I"/>
</dbReference>
<evidence type="ECO:0000256" key="5">
    <source>
        <dbReference type="ARBA" id="ARBA00023004"/>
    </source>
</evidence>
<organism evidence="9 11">
    <name type="scientific">Rotaria sordida</name>
    <dbReference type="NCBI Taxonomy" id="392033"/>
    <lineage>
        <taxon>Eukaryota</taxon>
        <taxon>Metazoa</taxon>
        <taxon>Spiralia</taxon>
        <taxon>Gnathifera</taxon>
        <taxon>Rotifera</taxon>
        <taxon>Eurotatoria</taxon>
        <taxon>Bdelloidea</taxon>
        <taxon>Philodinida</taxon>
        <taxon>Philodinidae</taxon>
        <taxon>Rotaria</taxon>
    </lineage>
</organism>
<dbReference type="Proteomes" id="UP000663870">
    <property type="component" value="Unassembled WGS sequence"/>
</dbReference>
<dbReference type="GO" id="GO:0016705">
    <property type="term" value="F:oxidoreductase activity, acting on paired donors, with incorporation or reduction of molecular oxygen"/>
    <property type="evidence" value="ECO:0007669"/>
    <property type="project" value="InterPro"/>
</dbReference>
<dbReference type="EMBL" id="CAJNOL010002830">
    <property type="protein sequence ID" value="CAF1531867.1"/>
    <property type="molecule type" value="Genomic_DNA"/>
</dbReference>
<evidence type="ECO:0000256" key="3">
    <source>
        <dbReference type="ARBA" id="ARBA00022723"/>
    </source>
</evidence>
<evidence type="ECO:0000256" key="6">
    <source>
        <dbReference type="ARBA" id="ARBA00023033"/>
    </source>
</evidence>